<dbReference type="STRING" id="561176.SAMN04488561_6799"/>
<dbReference type="Proteomes" id="UP000181980">
    <property type="component" value="Unassembled WGS sequence"/>
</dbReference>
<evidence type="ECO:0000313" key="4">
    <source>
        <dbReference type="Proteomes" id="UP000181980"/>
    </source>
</evidence>
<dbReference type="PANTHER" id="PTHR30006">
    <property type="entry name" value="THIAMINE-BINDING PERIPLASMIC PROTEIN-RELATED"/>
    <property type="match status" value="1"/>
</dbReference>
<keyword evidence="4" id="KW-1185">Reference proteome</keyword>
<dbReference type="OrthoDB" id="366726at2"/>
<dbReference type="Pfam" id="PF13343">
    <property type="entry name" value="SBP_bac_6"/>
    <property type="match status" value="1"/>
</dbReference>
<evidence type="ECO:0000313" key="3">
    <source>
        <dbReference type="EMBL" id="SEF18730.1"/>
    </source>
</evidence>
<keyword evidence="1 2" id="KW-0732">Signal</keyword>
<evidence type="ECO:0000256" key="2">
    <source>
        <dbReference type="SAM" id="SignalP"/>
    </source>
</evidence>
<reference evidence="4" key="1">
    <citation type="submission" date="2016-10" db="EMBL/GenBank/DDBJ databases">
        <authorList>
            <person name="Varghese N."/>
            <person name="Submissions S."/>
        </authorList>
    </citation>
    <scope>NUCLEOTIDE SEQUENCE [LARGE SCALE GENOMIC DNA]</scope>
    <source>
        <strain evidence="4">DSM 45237</strain>
    </source>
</reference>
<sequence length="369" mass="39388">MKRSTTAVFLGVVLAGLAACGTPDESAVAPEPTGVADEVEALGSQEAVDEMDRLYQAAQDAGEDRVTIYGAGENDRGPVYEVFMARYPGIQVSGEHLTGPDFDSKISNEFASGQHVGDLVQGGDTSVAGHIEEGKYVPYTPLTAEGLDPRWTEPTNTVHAAAALPFGIGYNTNAVDTGDAPQTWDALKDETWRGRIVMDDPTVSGSSLSAFRALLADERFGQDYLNTMAAQEPHNENGSQNTGAAVASGEFDIAGYYPYSFFIRESAKGAPMGFVFPTEGGSYVSGHYLGLIDGAPNPNAAKLLMNWLFTPEGQQALAAVGYYPTMPDSDGPADFPPMRELDLIRSTPLETVATETQQALETIQEVWPK</sequence>
<feature type="signal peptide" evidence="2">
    <location>
        <begin position="1"/>
        <end position="18"/>
    </location>
</feature>
<proteinExistence type="predicted"/>
<name>A0A1H5PY04_9ACTN</name>
<dbReference type="PROSITE" id="PS51257">
    <property type="entry name" value="PROKAR_LIPOPROTEIN"/>
    <property type="match status" value="1"/>
</dbReference>
<feature type="chain" id="PRO_5039486922" evidence="2">
    <location>
        <begin position="19"/>
        <end position="369"/>
    </location>
</feature>
<accession>A0A1H5PY04</accession>
<dbReference type="EMBL" id="FNUC01000004">
    <property type="protein sequence ID" value="SEF18730.1"/>
    <property type="molecule type" value="Genomic_DNA"/>
</dbReference>
<dbReference type="SUPFAM" id="SSF53850">
    <property type="entry name" value="Periplasmic binding protein-like II"/>
    <property type="match status" value="1"/>
</dbReference>
<organism evidence="3 4">
    <name type="scientific">Jiangella alba</name>
    <dbReference type="NCBI Taxonomy" id="561176"/>
    <lineage>
        <taxon>Bacteria</taxon>
        <taxon>Bacillati</taxon>
        <taxon>Actinomycetota</taxon>
        <taxon>Actinomycetes</taxon>
        <taxon>Jiangellales</taxon>
        <taxon>Jiangellaceae</taxon>
        <taxon>Jiangella</taxon>
    </lineage>
</organism>
<dbReference type="AlphaFoldDB" id="A0A1H5PY04"/>
<dbReference type="Gene3D" id="3.40.190.10">
    <property type="entry name" value="Periplasmic binding protein-like II"/>
    <property type="match status" value="2"/>
</dbReference>
<gene>
    <name evidence="3" type="ORF">SAMN04488561_6799</name>
</gene>
<evidence type="ECO:0000256" key="1">
    <source>
        <dbReference type="ARBA" id="ARBA00022729"/>
    </source>
</evidence>
<dbReference type="RefSeq" id="WP_069111494.1">
    <property type="nucleotide sequence ID" value="NZ_FNUC01000004.1"/>
</dbReference>
<protein>
    <submittedName>
        <fullName evidence="3">Iron(III) transport system substrate-binding protein</fullName>
    </submittedName>
</protein>